<proteinExistence type="predicted"/>
<accession>A0ACC0KMA6</accession>
<dbReference type="Proteomes" id="UP001064048">
    <property type="component" value="Chromosome 20"/>
</dbReference>
<name>A0ACC0KMA6_CHOFU</name>
<keyword evidence="2" id="KW-1185">Reference proteome</keyword>
<evidence type="ECO:0000313" key="2">
    <source>
        <dbReference type="Proteomes" id="UP001064048"/>
    </source>
</evidence>
<gene>
    <name evidence="1" type="ORF">MSG28_011656</name>
</gene>
<dbReference type="EMBL" id="CM046120">
    <property type="protein sequence ID" value="KAI8437282.1"/>
    <property type="molecule type" value="Genomic_DNA"/>
</dbReference>
<organism evidence="1 2">
    <name type="scientific">Choristoneura fumiferana</name>
    <name type="common">Spruce budworm moth</name>
    <name type="synonym">Archips fumiferana</name>
    <dbReference type="NCBI Taxonomy" id="7141"/>
    <lineage>
        <taxon>Eukaryota</taxon>
        <taxon>Metazoa</taxon>
        <taxon>Ecdysozoa</taxon>
        <taxon>Arthropoda</taxon>
        <taxon>Hexapoda</taxon>
        <taxon>Insecta</taxon>
        <taxon>Pterygota</taxon>
        <taxon>Neoptera</taxon>
        <taxon>Endopterygota</taxon>
        <taxon>Lepidoptera</taxon>
        <taxon>Glossata</taxon>
        <taxon>Ditrysia</taxon>
        <taxon>Tortricoidea</taxon>
        <taxon>Tortricidae</taxon>
        <taxon>Tortricinae</taxon>
        <taxon>Choristoneura</taxon>
    </lineage>
</organism>
<evidence type="ECO:0000313" key="1">
    <source>
        <dbReference type="EMBL" id="KAI8437282.1"/>
    </source>
</evidence>
<comment type="caution">
    <text evidence="1">The sequence shown here is derived from an EMBL/GenBank/DDBJ whole genome shotgun (WGS) entry which is preliminary data.</text>
</comment>
<reference evidence="1 2" key="1">
    <citation type="journal article" date="2022" name="Genome Biol. Evol.">
        <title>The Spruce Budworm Genome: Reconstructing the Evolutionary History of Antifreeze Proteins.</title>
        <authorList>
            <person name="Beliveau C."/>
            <person name="Gagne P."/>
            <person name="Picq S."/>
            <person name="Vernygora O."/>
            <person name="Keeling C.I."/>
            <person name="Pinkney K."/>
            <person name="Doucet D."/>
            <person name="Wen F."/>
            <person name="Johnston J.S."/>
            <person name="Maaroufi H."/>
            <person name="Boyle B."/>
            <person name="Laroche J."/>
            <person name="Dewar K."/>
            <person name="Juretic N."/>
            <person name="Blackburn G."/>
            <person name="Nisole A."/>
            <person name="Brunet B."/>
            <person name="Brandao M."/>
            <person name="Lumley L."/>
            <person name="Duan J."/>
            <person name="Quan G."/>
            <person name="Lucarotti C.J."/>
            <person name="Roe A.D."/>
            <person name="Sperling F.A.H."/>
            <person name="Levesque R.C."/>
            <person name="Cusson M."/>
        </authorList>
    </citation>
    <scope>NUCLEOTIDE SEQUENCE [LARGE SCALE GENOMIC DNA]</scope>
    <source>
        <strain evidence="1">Glfc:IPQL:Cfum</strain>
    </source>
</reference>
<sequence length="148" mass="15974">MPLLFQIPSNFFAIFCVRQLGRKTTTIAAFALGGLCILTLGVVGDDFWTVFTLGTLGVSFIAIDAATIYIYSSELYPTVVRNMGMGICSMSMRFGSMLAPFISNLSVTIPWLPTVIFGFAPLIGAAVCLLLPETKGKKLPDSFEDIST</sequence>
<protein>
    <submittedName>
        <fullName evidence="1">Uncharacterized protein</fullName>
    </submittedName>
</protein>